<evidence type="ECO:0000256" key="4">
    <source>
        <dbReference type="ARBA" id="ARBA00022989"/>
    </source>
</evidence>
<dbReference type="Pfam" id="PF07690">
    <property type="entry name" value="MFS_1"/>
    <property type="match status" value="1"/>
</dbReference>
<dbReference type="SUPFAM" id="SSF103473">
    <property type="entry name" value="MFS general substrate transporter"/>
    <property type="match status" value="1"/>
</dbReference>
<keyword evidence="9" id="KW-1185">Reference proteome</keyword>
<evidence type="ECO:0000256" key="7">
    <source>
        <dbReference type="SAM" id="Phobius"/>
    </source>
</evidence>
<evidence type="ECO:0000256" key="3">
    <source>
        <dbReference type="ARBA" id="ARBA00022692"/>
    </source>
</evidence>
<feature type="transmembrane region" description="Helical" evidence="7">
    <location>
        <begin position="94"/>
        <end position="117"/>
    </location>
</feature>
<keyword evidence="2" id="KW-0813">Transport</keyword>
<organism evidence="8 9">
    <name type="scientific">Aspergillus pseudodeflectus</name>
    <dbReference type="NCBI Taxonomy" id="176178"/>
    <lineage>
        <taxon>Eukaryota</taxon>
        <taxon>Fungi</taxon>
        <taxon>Dikarya</taxon>
        <taxon>Ascomycota</taxon>
        <taxon>Pezizomycotina</taxon>
        <taxon>Eurotiomycetes</taxon>
        <taxon>Eurotiomycetidae</taxon>
        <taxon>Eurotiales</taxon>
        <taxon>Aspergillaceae</taxon>
        <taxon>Aspergillus</taxon>
        <taxon>Aspergillus subgen. Nidulantes</taxon>
    </lineage>
</organism>
<evidence type="ECO:0000256" key="1">
    <source>
        <dbReference type="ARBA" id="ARBA00004141"/>
    </source>
</evidence>
<gene>
    <name evidence="8" type="ORF">BJX68DRAFT_268943</name>
</gene>
<feature type="transmembrane region" description="Helical" evidence="7">
    <location>
        <begin position="53"/>
        <end position="74"/>
    </location>
</feature>
<dbReference type="InterPro" id="IPR011701">
    <property type="entry name" value="MFS"/>
</dbReference>
<accession>A0ABR4K2W0</accession>
<evidence type="ECO:0000313" key="9">
    <source>
        <dbReference type="Proteomes" id="UP001610444"/>
    </source>
</evidence>
<dbReference type="PANTHER" id="PTHR43791">
    <property type="entry name" value="PERMEASE-RELATED"/>
    <property type="match status" value="1"/>
</dbReference>
<reference evidence="8 9" key="1">
    <citation type="submission" date="2024-07" db="EMBL/GenBank/DDBJ databases">
        <title>Section-level genome sequencing and comparative genomics of Aspergillus sections Usti and Cavernicolus.</title>
        <authorList>
            <consortium name="Lawrence Berkeley National Laboratory"/>
            <person name="Nybo J.L."/>
            <person name="Vesth T.C."/>
            <person name="Theobald S."/>
            <person name="Frisvad J.C."/>
            <person name="Larsen T.O."/>
            <person name="Kjaerboelling I."/>
            <person name="Rothschild-Mancinelli K."/>
            <person name="Lyhne E.K."/>
            <person name="Kogle M.E."/>
            <person name="Barry K."/>
            <person name="Clum A."/>
            <person name="Na H."/>
            <person name="Ledsgaard L."/>
            <person name="Lin J."/>
            <person name="Lipzen A."/>
            <person name="Kuo A."/>
            <person name="Riley R."/>
            <person name="Mondo S."/>
            <person name="LaButti K."/>
            <person name="Haridas S."/>
            <person name="Pangalinan J."/>
            <person name="Salamov A.A."/>
            <person name="Simmons B.A."/>
            <person name="Magnuson J.K."/>
            <person name="Chen J."/>
            <person name="Drula E."/>
            <person name="Henrissat B."/>
            <person name="Wiebenga A."/>
            <person name="Lubbers R.J."/>
            <person name="Gomes A.C."/>
            <person name="Macurrencykelacurrency M.R."/>
            <person name="Stajich J."/>
            <person name="Grigoriev I.V."/>
            <person name="Mortensen U.H."/>
            <person name="De vries R.P."/>
            <person name="Baker S.E."/>
            <person name="Andersen M.R."/>
        </authorList>
    </citation>
    <scope>NUCLEOTIDE SEQUENCE [LARGE SCALE GENOMIC DNA]</scope>
    <source>
        <strain evidence="8 9">CBS 756.74</strain>
    </source>
</reference>
<sequence length="389" mass="43443">MLSSWTRGSGGWSGRTTRVRTRRTGLAESTFYPGMQYLIGSWYRKDELAKRSCIFHSSGGIAAMFSGYLMAAVYNLDGKSGFKGWQWYKPAHPVAQMLFIIDGVISLPIALSGYWLLPDVLEIAKPWYLSEEEVKLTQKRMQLEGRQPRGPYTRAKLKKIFTSWHIYLLTLLYLVFNNSNGGAPTFQQWLKASKDPVYTIDQINAYPTTANAVQVITTLMYAWSSDSFLKGRRWPPILVGGAINIICYGSLAVWDIPRGWKWTVFIMSAAGYGLSGMCMAWAHEICSADNEERALTVGSMNEIAYVFQAWLPQVVWQQVDAPQYRKGYITGCIMSSILIVTALVIRSLQKWEDGKEEKEGGQRIDGAGEETGSGGEDVGTVVVSGQGKL</sequence>
<evidence type="ECO:0000256" key="6">
    <source>
        <dbReference type="SAM" id="MobiDB-lite"/>
    </source>
</evidence>
<protein>
    <submittedName>
        <fullName evidence="8">Major facilitator superfamily domain-containing protein</fullName>
    </submittedName>
</protein>
<dbReference type="PANTHER" id="PTHR43791:SF39">
    <property type="entry name" value="TRANSPORTER LIZ1_SEO1, PUTATIVE (AFU_ORTHOLOGUE AFUA_3G00980)-RELATED"/>
    <property type="match status" value="1"/>
</dbReference>
<dbReference type="RefSeq" id="XP_070897019.1">
    <property type="nucleotide sequence ID" value="XM_071046226.1"/>
</dbReference>
<feature type="region of interest" description="Disordered" evidence="6">
    <location>
        <begin position="355"/>
        <end position="389"/>
    </location>
</feature>
<name>A0ABR4K2W0_9EURO</name>
<dbReference type="Proteomes" id="UP001610444">
    <property type="component" value="Unassembled WGS sequence"/>
</dbReference>
<feature type="transmembrane region" description="Helical" evidence="7">
    <location>
        <begin position="164"/>
        <end position="183"/>
    </location>
</feature>
<dbReference type="InterPro" id="IPR036259">
    <property type="entry name" value="MFS_trans_sf"/>
</dbReference>
<evidence type="ECO:0000313" key="8">
    <source>
        <dbReference type="EMBL" id="KAL2846089.1"/>
    </source>
</evidence>
<comment type="subcellular location">
    <subcellularLocation>
        <location evidence="1">Membrane</location>
        <topology evidence="1">Multi-pass membrane protein</topology>
    </subcellularLocation>
</comment>
<dbReference type="EMBL" id="JBFXLR010000034">
    <property type="protein sequence ID" value="KAL2846089.1"/>
    <property type="molecule type" value="Genomic_DNA"/>
</dbReference>
<dbReference type="GeneID" id="98161390"/>
<dbReference type="Gene3D" id="1.20.1250.20">
    <property type="entry name" value="MFS general substrate transporter like domains"/>
    <property type="match status" value="2"/>
</dbReference>
<evidence type="ECO:0000256" key="5">
    <source>
        <dbReference type="ARBA" id="ARBA00023136"/>
    </source>
</evidence>
<feature type="transmembrane region" description="Helical" evidence="7">
    <location>
        <begin position="328"/>
        <end position="348"/>
    </location>
</feature>
<comment type="caution">
    <text evidence="8">The sequence shown here is derived from an EMBL/GenBank/DDBJ whole genome shotgun (WGS) entry which is preliminary data.</text>
</comment>
<evidence type="ECO:0000256" key="2">
    <source>
        <dbReference type="ARBA" id="ARBA00022448"/>
    </source>
</evidence>
<feature type="transmembrane region" description="Helical" evidence="7">
    <location>
        <begin position="260"/>
        <end position="282"/>
    </location>
</feature>
<keyword evidence="3 7" id="KW-0812">Transmembrane</keyword>
<proteinExistence type="predicted"/>
<feature type="transmembrane region" description="Helical" evidence="7">
    <location>
        <begin position="235"/>
        <end position="254"/>
    </location>
</feature>
<keyword evidence="5 7" id="KW-0472">Membrane</keyword>
<keyword evidence="4 7" id="KW-1133">Transmembrane helix</keyword>